<proteinExistence type="predicted"/>
<sequence>MVVYFLVLQVLTYPFNRHEMQGVLAEFKCAFSNNFREVFLGSFWNITSNMFVFNSAVGGKGISFCCPIKLISGTIGVLTSEFMNYCYKFLQFHLLQIFPQGLQVAISGTCVPGMVHFPGSGGMCPNLMKVLGGNFLLTRLGADQIYHFLSSRFFQVYSGISDSLSKEWVGRDFLCLRVPMDADKIQDVAGSNYPQEVDGPERGFLLDPPMKVSTGFDKPSNYK</sequence>
<dbReference type="AlphaFoldDB" id="A0A5B0MQS1"/>
<name>A0A5B0MQS1_PUCGR</name>
<evidence type="ECO:0000313" key="1">
    <source>
        <dbReference type="EMBL" id="KAA1078394.1"/>
    </source>
</evidence>
<dbReference type="Proteomes" id="UP000324748">
    <property type="component" value="Unassembled WGS sequence"/>
</dbReference>
<dbReference type="EMBL" id="VSWC01000144">
    <property type="protein sequence ID" value="KAA1078394.1"/>
    <property type="molecule type" value="Genomic_DNA"/>
</dbReference>
<accession>A0A5B0MQS1</accession>
<protein>
    <submittedName>
        <fullName evidence="1">Uncharacterized protein</fullName>
    </submittedName>
</protein>
<reference evidence="1 2" key="1">
    <citation type="submission" date="2019-05" db="EMBL/GenBank/DDBJ databases">
        <title>Emergence of the Ug99 lineage of the wheat stem rust pathogen through somatic hybridization.</title>
        <authorList>
            <person name="Li F."/>
            <person name="Upadhyaya N.M."/>
            <person name="Sperschneider J."/>
            <person name="Matny O."/>
            <person name="Nguyen-Phuc H."/>
            <person name="Mago R."/>
            <person name="Raley C."/>
            <person name="Miller M.E."/>
            <person name="Silverstein K.A.T."/>
            <person name="Henningsen E."/>
            <person name="Hirsch C.D."/>
            <person name="Visser B."/>
            <person name="Pretorius Z.A."/>
            <person name="Steffenson B.J."/>
            <person name="Schwessinger B."/>
            <person name="Dodds P.N."/>
            <person name="Figueroa M."/>
        </authorList>
    </citation>
    <scope>NUCLEOTIDE SEQUENCE [LARGE SCALE GENOMIC DNA]</scope>
    <source>
        <strain evidence="1">21-0</strain>
    </source>
</reference>
<organism evidence="1 2">
    <name type="scientific">Puccinia graminis f. sp. tritici</name>
    <dbReference type="NCBI Taxonomy" id="56615"/>
    <lineage>
        <taxon>Eukaryota</taxon>
        <taxon>Fungi</taxon>
        <taxon>Dikarya</taxon>
        <taxon>Basidiomycota</taxon>
        <taxon>Pucciniomycotina</taxon>
        <taxon>Pucciniomycetes</taxon>
        <taxon>Pucciniales</taxon>
        <taxon>Pucciniaceae</taxon>
        <taxon>Puccinia</taxon>
    </lineage>
</organism>
<evidence type="ECO:0000313" key="2">
    <source>
        <dbReference type="Proteomes" id="UP000324748"/>
    </source>
</evidence>
<gene>
    <name evidence="1" type="ORF">PGT21_034514</name>
</gene>
<keyword evidence="2" id="KW-1185">Reference proteome</keyword>
<comment type="caution">
    <text evidence="1">The sequence shown here is derived from an EMBL/GenBank/DDBJ whole genome shotgun (WGS) entry which is preliminary data.</text>
</comment>